<sequence length="108" mass="12106">MNKGPTQDLTREQVRKGSTQDLTWEQVRREIHGSNNVYDLVLQQQENPHCSCTHITLAHVSPTGTLDCEISAQECRPPLEIKTLTVTPKDSKVNFNCSIKTGGKVQDM</sequence>
<proteinExistence type="predicted"/>
<reference evidence="2 3" key="1">
    <citation type="submission" date="2022-05" db="EMBL/GenBank/DDBJ databases">
        <authorList>
            <consortium name="Genoscope - CEA"/>
            <person name="William W."/>
        </authorList>
    </citation>
    <scope>NUCLEOTIDE SEQUENCE [LARGE SCALE GENOMIC DNA]</scope>
</reference>
<feature type="non-terminal residue" evidence="2">
    <location>
        <position position="108"/>
    </location>
</feature>
<evidence type="ECO:0000256" key="1">
    <source>
        <dbReference type="SAM" id="MobiDB-lite"/>
    </source>
</evidence>
<dbReference type="Proteomes" id="UP001159427">
    <property type="component" value="Unassembled WGS sequence"/>
</dbReference>
<protein>
    <submittedName>
        <fullName evidence="2">Uncharacterized protein</fullName>
    </submittedName>
</protein>
<comment type="caution">
    <text evidence="2">The sequence shown here is derived from an EMBL/GenBank/DDBJ whole genome shotgun (WGS) entry which is preliminary data.</text>
</comment>
<feature type="region of interest" description="Disordered" evidence="1">
    <location>
        <begin position="1"/>
        <end position="21"/>
    </location>
</feature>
<gene>
    <name evidence="2" type="ORF">PEVE_00023626</name>
</gene>
<evidence type="ECO:0000313" key="2">
    <source>
        <dbReference type="EMBL" id="CAH3192294.1"/>
    </source>
</evidence>
<accession>A0ABN8SMK0</accession>
<name>A0ABN8SMK0_9CNID</name>
<keyword evidence="3" id="KW-1185">Reference proteome</keyword>
<dbReference type="EMBL" id="CALNXI010003137">
    <property type="protein sequence ID" value="CAH3192294.1"/>
    <property type="molecule type" value="Genomic_DNA"/>
</dbReference>
<evidence type="ECO:0000313" key="3">
    <source>
        <dbReference type="Proteomes" id="UP001159427"/>
    </source>
</evidence>
<organism evidence="2 3">
    <name type="scientific">Porites evermanni</name>
    <dbReference type="NCBI Taxonomy" id="104178"/>
    <lineage>
        <taxon>Eukaryota</taxon>
        <taxon>Metazoa</taxon>
        <taxon>Cnidaria</taxon>
        <taxon>Anthozoa</taxon>
        <taxon>Hexacorallia</taxon>
        <taxon>Scleractinia</taxon>
        <taxon>Fungiina</taxon>
        <taxon>Poritidae</taxon>
        <taxon>Porites</taxon>
    </lineage>
</organism>